<accession>A0A9X4QXK7</accession>
<organism evidence="1 2">
    <name type="scientific">Staphylococcus equorum</name>
    <dbReference type="NCBI Taxonomy" id="246432"/>
    <lineage>
        <taxon>Bacteria</taxon>
        <taxon>Bacillati</taxon>
        <taxon>Bacillota</taxon>
        <taxon>Bacilli</taxon>
        <taxon>Bacillales</taxon>
        <taxon>Staphylococcaceae</taxon>
        <taxon>Staphylococcus</taxon>
    </lineage>
</organism>
<name>A0A9X4QXK7_9STAP</name>
<gene>
    <name evidence="1" type="ORF">M4L89_01030</name>
</gene>
<dbReference type="AlphaFoldDB" id="A0A9X4QXK7"/>
<proteinExistence type="predicted"/>
<dbReference type="EMBL" id="JAMBQA010000001">
    <property type="protein sequence ID" value="MDG0844825.1"/>
    <property type="molecule type" value="Genomic_DNA"/>
</dbReference>
<evidence type="ECO:0000313" key="2">
    <source>
        <dbReference type="Proteomes" id="UP001152422"/>
    </source>
</evidence>
<protein>
    <submittedName>
        <fullName evidence="1">Uncharacterized protein</fullName>
    </submittedName>
</protein>
<evidence type="ECO:0000313" key="1">
    <source>
        <dbReference type="EMBL" id="MDG0844825.1"/>
    </source>
</evidence>
<keyword evidence="2" id="KW-1185">Reference proteome</keyword>
<dbReference type="Proteomes" id="UP001152422">
    <property type="component" value="Unassembled WGS sequence"/>
</dbReference>
<dbReference type="RefSeq" id="WP_277582735.1">
    <property type="nucleotide sequence ID" value="NZ_JAMBPY010000001.1"/>
</dbReference>
<reference evidence="1" key="1">
    <citation type="submission" date="2022-05" db="EMBL/GenBank/DDBJ databases">
        <title>Comparative genomics of Staphylococcus equorum isolates.</title>
        <authorList>
            <person name="Luelf R.H."/>
        </authorList>
    </citation>
    <scope>NUCLEOTIDE SEQUENCE</scope>
    <source>
        <strain evidence="1">TMW 2.2497</strain>
    </source>
</reference>
<comment type="caution">
    <text evidence="1">The sequence shown here is derived from an EMBL/GenBank/DDBJ whole genome shotgun (WGS) entry which is preliminary data.</text>
</comment>
<sequence length="83" mass="9781">MQSHKSNFLYKGFKFNKNIELTGKGVAFMLTPLSENEIIFQEMIESEHELEFVVNESLRYLDDWIATNTNEHERVFAKLTHSN</sequence>